<dbReference type="SUPFAM" id="SSF56399">
    <property type="entry name" value="ADP-ribosylation"/>
    <property type="match status" value="1"/>
</dbReference>
<dbReference type="AlphaFoldDB" id="A0A7D9ECD9"/>
<comment type="caution">
    <text evidence="2">The sequence shown here is derived from an EMBL/GenBank/DDBJ whole genome shotgun (WGS) entry which is preliminary data.</text>
</comment>
<keyword evidence="3" id="KW-1185">Reference proteome</keyword>
<feature type="region of interest" description="Disordered" evidence="1">
    <location>
        <begin position="124"/>
        <end position="161"/>
    </location>
</feature>
<evidence type="ECO:0000256" key="1">
    <source>
        <dbReference type="SAM" id="MobiDB-lite"/>
    </source>
</evidence>
<dbReference type="Gene3D" id="3.90.228.10">
    <property type="match status" value="1"/>
</dbReference>
<sequence>IYLSPVPEYSFGYCDIGGKVLVCAVLPGRVHNVGGGRRLLHKYDCISYGDEMVIFDARHVLPCYVITLVPRESIVSVDENLSKTLERARETKDERLQRITARAKKFFPYGFGPGNRVQILDAADSDDDEDEGGTYQNERYEGIPITSEYQKDKNCNDDEMY</sequence>
<name>A0A7D9ECD9_PARCT</name>
<evidence type="ECO:0000313" key="2">
    <source>
        <dbReference type="EMBL" id="CAB4007057.1"/>
    </source>
</evidence>
<feature type="compositionally biased region" description="Basic and acidic residues" evidence="1">
    <location>
        <begin position="149"/>
        <end position="161"/>
    </location>
</feature>
<gene>
    <name evidence="2" type="ORF">PACLA_8A073707</name>
</gene>
<dbReference type="OrthoDB" id="10256774at2759"/>
<protein>
    <submittedName>
        <fullName evidence="2">Uncharacterized protein</fullName>
    </submittedName>
</protein>
<dbReference type="Proteomes" id="UP001152795">
    <property type="component" value="Unassembled WGS sequence"/>
</dbReference>
<dbReference type="EMBL" id="CACRXK020005684">
    <property type="protein sequence ID" value="CAB4007057.1"/>
    <property type="molecule type" value="Genomic_DNA"/>
</dbReference>
<reference evidence="2" key="1">
    <citation type="submission" date="2020-04" db="EMBL/GenBank/DDBJ databases">
        <authorList>
            <person name="Alioto T."/>
            <person name="Alioto T."/>
            <person name="Gomez Garrido J."/>
        </authorList>
    </citation>
    <scope>NUCLEOTIDE SEQUENCE</scope>
    <source>
        <strain evidence="2">A484AB</strain>
    </source>
</reference>
<feature type="non-terminal residue" evidence="2">
    <location>
        <position position="161"/>
    </location>
</feature>
<organism evidence="2 3">
    <name type="scientific">Paramuricea clavata</name>
    <name type="common">Red gorgonian</name>
    <name type="synonym">Violescent sea-whip</name>
    <dbReference type="NCBI Taxonomy" id="317549"/>
    <lineage>
        <taxon>Eukaryota</taxon>
        <taxon>Metazoa</taxon>
        <taxon>Cnidaria</taxon>
        <taxon>Anthozoa</taxon>
        <taxon>Octocorallia</taxon>
        <taxon>Malacalcyonacea</taxon>
        <taxon>Plexauridae</taxon>
        <taxon>Paramuricea</taxon>
    </lineage>
</organism>
<accession>A0A7D9ECD9</accession>
<evidence type="ECO:0000313" key="3">
    <source>
        <dbReference type="Proteomes" id="UP001152795"/>
    </source>
</evidence>
<proteinExistence type="predicted"/>